<dbReference type="GO" id="GO:0050300">
    <property type="term" value="F:aminoglycoside 6-kinase activity"/>
    <property type="evidence" value="ECO:0007669"/>
    <property type="project" value="UniProtKB-EC"/>
</dbReference>
<keyword evidence="1" id="KW-0418">Kinase</keyword>
<name>A0A7W6D8J3_9HYPH</name>
<dbReference type="InterPro" id="IPR006748">
    <property type="entry name" value="NH2Glyco/OHUrea_AB-resist_kin"/>
</dbReference>
<dbReference type="RefSeq" id="WP_183802237.1">
    <property type="nucleotide sequence ID" value="NZ_JACIEE010000003.1"/>
</dbReference>
<dbReference type="InterPro" id="IPR011009">
    <property type="entry name" value="Kinase-like_dom_sf"/>
</dbReference>
<protein>
    <submittedName>
        <fullName evidence="1">Streptomycin 6-kinase</fullName>
        <ecNumber evidence="1">2.7.1.72</ecNumber>
    </submittedName>
</protein>
<evidence type="ECO:0000313" key="2">
    <source>
        <dbReference type="Proteomes" id="UP000574761"/>
    </source>
</evidence>
<keyword evidence="1" id="KW-0808">Transferase</keyword>
<reference evidence="1 2" key="1">
    <citation type="submission" date="2020-08" db="EMBL/GenBank/DDBJ databases">
        <title>Genomic Encyclopedia of Type Strains, Phase IV (KMG-IV): sequencing the most valuable type-strain genomes for metagenomic binning, comparative biology and taxonomic classification.</title>
        <authorList>
            <person name="Goeker M."/>
        </authorList>
    </citation>
    <scope>NUCLEOTIDE SEQUENCE [LARGE SCALE GENOMIC DNA]</scope>
    <source>
        <strain evidence="1 2">DSM 100211</strain>
    </source>
</reference>
<comment type="caution">
    <text evidence="1">The sequence shown here is derived from an EMBL/GenBank/DDBJ whole genome shotgun (WGS) entry which is preliminary data.</text>
</comment>
<dbReference type="EMBL" id="JACIEE010000003">
    <property type="protein sequence ID" value="MBB3976586.1"/>
    <property type="molecule type" value="Genomic_DNA"/>
</dbReference>
<dbReference type="SUPFAM" id="SSF56112">
    <property type="entry name" value="Protein kinase-like (PK-like)"/>
    <property type="match status" value="1"/>
</dbReference>
<organism evidence="1 2">
    <name type="scientific">Mycoplana azooxidifex</name>
    <dbReference type="NCBI Taxonomy" id="1636188"/>
    <lineage>
        <taxon>Bacteria</taxon>
        <taxon>Pseudomonadati</taxon>
        <taxon>Pseudomonadota</taxon>
        <taxon>Alphaproteobacteria</taxon>
        <taxon>Hyphomicrobiales</taxon>
        <taxon>Rhizobiaceae</taxon>
        <taxon>Mycoplana</taxon>
    </lineage>
</organism>
<accession>A0A7W6D8J3</accession>
<proteinExistence type="predicted"/>
<keyword evidence="2" id="KW-1185">Reference proteome</keyword>
<dbReference type="GO" id="GO:0019748">
    <property type="term" value="P:secondary metabolic process"/>
    <property type="evidence" value="ECO:0007669"/>
    <property type="project" value="InterPro"/>
</dbReference>
<gene>
    <name evidence="1" type="ORF">GGQ64_001775</name>
</gene>
<evidence type="ECO:0000313" key="1">
    <source>
        <dbReference type="EMBL" id="MBB3976586.1"/>
    </source>
</evidence>
<dbReference type="Proteomes" id="UP000574761">
    <property type="component" value="Unassembled WGS sequence"/>
</dbReference>
<dbReference type="EC" id="2.7.1.72" evidence="1"/>
<sequence>MASDAADPVLAPFVRTWSLVPDGRAIVTPTSHLLPVRWRHLPAMLKVATVPEEASGGRLMAWWDGDGAAAVYAQAGEAILLERALGTRSLAAYARNGRDDEATRILCGAVRRLHAPRSEPLPELVPLDRWFEALGPGANAHGGILPRAAATARNLLADQRDIVVLHGDVHHDNFLDFGDRGWLTIDPKGLRGERSFDFANIFCNPDLADPSIPVATRPERFEARLEIVCAETGLDRRRLLQWILAWAGLSAVWYLDDGMPADIDLGIAALAAAALDC</sequence>
<dbReference type="AlphaFoldDB" id="A0A7W6D8J3"/>
<dbReference type="Pfam" id="PF04655">
    <property type="entry name" value="APH_6_hur"/>
    <property type="match status" value="1"/>
</dbReference>